<gene>
    <name evidence="3" type="ORF">DIURU_003986</name>
</gene>
<keyword evidence="4" id="KW-1185">Reference proteome</keyword>
<comment type="caution">
    <text evidence="3">The sequence shown here is derived from an EMBL/GenBank/DDBJ whole genome shotgun (WGS) entry which is preliminary data.</text>
</comment>
<sequence>MEETHTYSAGARSTTVANTTHQGITRSSSPSSERDTKSFSMTKLLLLNLLLLMLLLLMLLLLMLLLMLLLLLLMLLLLMMLLLKLSSNVYMVRVKKLYGGQ</sequence>
<feature type="region of interest" description="Disordered" evidence="1">
    <location>
        <begin position="1"/>
        <end position="36"/>
    </location>
</feature>
<feature type="transmembrane region" description="Helical" evidence="2">
    <location>
        <begin position="44"/>
        <end position="62"/>
    </location>
</feature>
<protein>
    <submittedName>
        <fullName evidence="3">Uncharacterized protein</fullName>
    </submittedName>
</protein>
<proteinExistence type="predicted"/>
<organism evidence="3 4">
    <name type="scientific">Diutina rugosa</name>
    <name type="common">Yeast</name>
    <name type="synonym">Candida rugosa</name>
    <dbReference type="NCBI Taxonomy" id="5481"/>
    <lineage>
        <taxon>Eukaryota</taxon>
        <taxon>Fungi</taxon>
        <taxon>Dikarya</taxon>
        <taxon>Ascomycota</taxon>
        <taxon>Saccharomycotina</taxon>
        <taxon>Pichiomycetes</taxon>
        <taxon>Debaryomycetaceae</taxon>
        <taxon>Diutina</taxon>
    </lineage>
</organism>
<accession>A0A642UQV3</accession>
<keyword evidence="2" id="KW-0472">Membrane</keyword>
<evidence type="ECO:0000313" key="4">
    <source>
        <dbReference type="Proteomes" id="UP000449547"/>
    </source>
</evidence>
<dbReference type="EMBL" id="SWFT01000117">
    <property type="protein sequence ID" value="KAA8900038.1"/>
    <property type="molecule type" value="Genomic_DNA"/>
</dbReference>
<dbReference type="RefSeq" id="XP_034011205.1">
    <property type="nucleotide sequence ID" value="XM_034156808.1"/>
</dbReference>
<dbReference type="Proteomes" id="UP000449547">
    <property type="component" value="Unassembled WGS sequence"/>
</dbReference>
<evidence type="ECO:0000313" key="3">
    <source>
        <dbReference type="EMBL" id="KAA8900038.1"/>
    </source>
</evidence>
<evidence type="ECO:0000256" key="1">
    <source>
        <dbReference type="SAM" id="MobiDB-lite"/>
    </source>
</evidence>
<keyword evidence="2" id="KW-1133">Transmembrane helix</keyword>
<keyword evidence="2" id="KW-0812">Transmembrane</keyword>
<feature type="compositionally biased region" description="Polar residues" evidence="1">
    <location>
        <begin position="11"/>
        <end position="31"/>
    </location>
</feature>
<dbReference type="GeneID" id="54782637"/>
<name>A0A642UQV3_DIURU</name>
<dbReference type="AlphaFoldDB" id="A0A642UQV3"/>
<feature type="transmembrane region" description="Helical" evidence="2">
    <location>
        <begin position="68"/>
        <end position="86"/>
    </location>
</feature>
<reference evidence="3 4" key="1">
    <citation type="submission" date="2019-07" db="EMBL/GenBank/DDBJ databases">
        <title>Genome assembly of two rare yeast pathogens: Diutina rugosa and Trichomonascus ciferrii.</title>
        <authorList>
            <person name="Mixao V."/>
            <person name="Saus E."/>
            <person name="Hansen A."/>
            <person name="Lass-Flor C."/>
            <person name="Gabaldon T."/>
        </authorList>
    </citation>
    <scope>NUCLEOTIDE SEQUENCE [LARGE SCALE GENOMIC DNA]</scope>
    <source>
        <strain evidence="3 4">CBS 613</strain>
    </source>
</reference>
<dbReference type="VEuPathDB" id="FungiDB:DIURU_003986"/>
<evidence type="ECO:0000256" key="2">
    <source>
        <dbReference type="SAM" id="Phobius"/>
    </source>
</evidence>